<dbReference type="Proteomes" id="UP000592180">
    <property type="component" value="Unassembled WGS sequence"/>
</dbReference>
<evidence type="ECO:0000313" key="1">
    <source>
        <dbReference type="EMBL" id="MBB4807164.1"/>
    </source>
</evidence>
<dbReference type="GO" id="GO:0005840">
    <property type="term" value="C:ribosome"/>
    <property type="evidence" value="ECO:0007669"/>
    <property type="project" value="UniProtKB-KW"/>
</dbReference>
<keyword evidence="2" id="KW-1185">Reference proteome</keyword>
<keyword evidence="1" id="KW-0687">Ribonucleoprotein</keyword>
<accession>A0A840KHK2</accession>
<dbReference type="AlphaFoldDB" id="A0A840KHK2"/>
<gene>
    <name evidence="1" type="ORF">HNP38_002468</name>
</gene>
<organism evidence="1 2">
    <name type="scientific">Chryseobacterium defluvii</name>
    <dbReference type="NCBI Taxonomy" id="160396"/>
    <lineage>
        <taxon>Bacteria</taxon>
        <taxon>Pseudomonadati</taxon>
        <taxon>Bacteroidota</taxon>
        <taxon>Flavobacteriia</taxon>
        <taxon>Flavobacteriales</taxon>
        <taxon>Weeksellaceae</taxon>
        <taxon>Chryseobacterium group</taxon>
        <taxon>Chryseobacterium</taxon>
    </lineage>
</organism>
<evidence type="ECO:0000313" key="2">
    <source>
        <dbReference type="Proteomes" id="UP000592180"/>
    </source>
</evidence>
<proteinExistence type="predicted"/>
<comment type="caution">
    <text evidence="1">The sequence shown here is derived from an EMBL/GenBank/DDBJ whole genome shotgun (WGS) entry which is preliminary data.</text>
</comment>
<name>A0A840KHK2_9FLAO</name>
<reference evidence="1 2" key="1">
    <citation type="submission" date="2020-08" db="EMBL/GenBank/DDBJ databases">
        <title>Functional genomics of gut bacteria from endangered species of beetles.</title>
        <authorList>
            <person name="Carlos-Shanley C."/>
        </authorList>
    </citation>
    <scope>NUCLEOTIDE SEQUENCE [LARGE SCALE GENOMIC DNA]</scope>
    <source>
        <strain evidence="1 2">S00151</strain>
    </source>
</reference>
<keyword evidence="1" id="KW-0689">Ribosomal protein</keyword>
<protein>
    <submittedName>
        <fullName evidence="1">Ribosomal protein L39E</fullName>
    </submittedName>
</protein>
<dbReference type="EMBL" id="JACHLE010000003">
    <property type="protein sequence ID" value="MBB4807164.1"/>
    <property type="molecule type" value="Genomic_DNA"/>
</dbReference>
<sequence>MKTKSRTEAKKLAKAYSYNKEYADVPVYIIYCNRSEKYYVDTNSLIRLWETLIGYYINGVFTSVKNNS</sequence>
<dbReference type="RefSeq" id="WP_098972190.1">
    <property type="nucleotide sequence ID" value="NZ_JACHLE010000003.1"/>
</dbReference>